<dbReference type="InterPro" id="IPR018822">
    <property type="entry name" value="UPF0646"/>
</dbReference>
<dbReference type="Proteomes" id="UP000799438">
    <property type="component" value="Unassembled WGS sequence"/>
</dbReference>
<evidence type="ECO:0000313" key="2">
    <source>
        <dbReference type="EMBL" id="KAF2143447.1"/>
    </source>
</evidence>
<name>A0A6A6BKR5_9PEZI</name>
<organism evidence="2 3">
    <name type="scientific">Aplosporella prunicola CBS 121167</name>
    <dbReference type="NCBI Taxonomy" id="1176127"/>
    <lineage>
        <taxon>Eukaryota</taxon>
        <taxon>Fungi</taxon>
        <taxon>Dikarya</taxon>
        <taxon>Ascomycota</taxon>
        <taxon>Pezizomycotina</taxon>
        <taxon>Dothideomycetes</taxon>
        <taxon>Dothideomycetes incertae sedis</taxon>
        <taxon>Botryosphaeriales</taxon>
        <taxon>Aplosporellaceae</taxon>
        <taxon>Aplosporella</taxon>
    </lineage>
</organism>
<feature type="compositionally biased region" description="Polar residues" evidence="1">
    <location>
        <begin position="305"/>
        <end position="333"/>
    </location>
</feature>
<feature type="compositionally biased region" description="Acidic residues" evidence="1">
    <location>
        <begin position="71"/>
        <end position="86"/>
    </location>
</feature>
<feature type="compositionally biased region" description="Acidic residues" evidence="1">
    <location>
        <begin position="511"/>
        <end position="523"/>
    </location>
</feature>
<proteinExistence type="predicted"/>
<feature type="compositionally biased region" description="Polar residues" evidence="1">
    <location>
        <begin position="554"/>
        <end position="566"/>
    </location>
</feature>
<gene>
    <name evidence="2" type="ORF">K452DRAFT_171279</name>
</gene>
<feature type="region of interest" description="Disordered" evidence="1">
    <location>
        <begin position="511"/>
        <end position="860"/>
    </location>
</feature>
<dbReference type="GeneID" id="54293289"/>
<feature type="compositionally biased region" description="Acidic residues" evidence="1">
    <location>
        <begin position="644"/>
        <end position="657"/>
    </location>
</feature>
<feature type="compositionally biased region" description="Basic and acidic residues" evidence="1">
    <location>
        <begin position="843"/>
        <end position="860"/>
    </location>
</feature>
<feature type="compositionally biased region" description="Basic and acidic residues" evidence="1">
    <location>
        <begin position="626"/>
        <end position="643"/>
    </location>
</feature>
<reference evidence="2" key="1">
    <citation type="journal article" date="2020" name="Stud. Mycol.">
        <title>101 Dothideomycetes genomes: a test case for predicting lifestyles and emergence of pathogens.</title>
        <authorList>
            <person name="Haridas S."/>
            <person name="Albert R."/>
            <person name="Binder M."/>
            <person name="Bloem J."/>
            <person name="Labutti K."/>
            <person name="Salamov A."/>
            <person name="Andreopoulos B."/>
            <person name="Baker S."/>
            <person name="Barry K."/>
            <person name="Bills G."/>
            <person name="Bluhm B."/>
            <person name="Cannon C."/>
            <person name="Castanera R."/>
            <person name="Culley D."/>
            <person name="Daum C."/>
            <person name="Ezra D."/>
            <person name="Gonzalez J."/>
            <person name="Henrissat B."/>
            <person name="Kuo A."/>
            <person name="Liang C."/>
            <person name="Lipzen A."/>
            <person name="Lutzoni F."/>
            <person name="Magnuson J."/>
            <person name="Mondo S."/>
            <person name="Nolan M."/>
            <person name="Ohm R."/>
            <person name="Pangilinan J."/>
            <person name="Park H.-J."/>
            <person name="Ramirez L."/>
            <person name="Alfaro M."/>
            <person name="Sun H."/>
            <person name="Tritt A."/>
            <person name="Yoshinaga Y."/>
            <person name="Zwiers L.-H."/>
            <person name="Turgeon B."/>
            <person name="Goodwin S."/>
            <person name="Spatafora J."/>
            <person name="Crous P."/>
            <person name="Grigoriev I."/>
        </authorList>
    </citation>
    <scope>NUCLEOTIDE SEQUENCE</scope>
    <source>
        <strain evidence="2">CBS 121167</strain>
    </source>
</reference>
<feature type="compositionally biased region" description="Basic and acidic residues" evidence="1">
    <location>
        <begin position="524"/>
        <end position="548"/>
    </location>
</feature>
<feature type="region of interest" description="Disordered" evidence="1">
    <location>
        <begin position="106"/>
        <end position="338"/>
    </location>
</feature>
<feature type="compositionally biased region" description="Acidic residues" evidence="1">
    <location>
        <begin position="895"/>
        <end position="912"/>
    </location>
</feature>
<feature type="compositionally biased region" description="Polar residues" evidence="1">
    <location>
        <begin position="598"/>
        <end position="610"/>
    </location>
</feature>
<dbReference type="OrthoDB" id="5339076at2759"/>
<feature type="compositionally biased region" description="Low complexity" evidence="1">
    <location>
        <begin position="878"/>
        <end position="894"/>
    </location>
</feature>
<feature type="compositionally biased region" description="Basic and acidic residues" evidence="1">
    <location>
        <begin position="56"/>
        <end position="70"/>
    </location>
</feature>
<feature type="compositionally biased region" description="Polar residues" evidence="1">
    <location>
        <begin position="239"/>
        <end position="250"/>
    </location>
</feature>
<evidence type="ECO:0000313" key="3">
    <source>
        <dbReference type="Proteomes" id="UP000799438"/>
    </source>
</evidence>
<feature type="compositionally biased region" description="Acidic residues" evidence="1">
    <location>
        <begin position="131"/>
        <end position="140"/>
    </location>
</feature>
<sequence length="962" mass="104667">MAMAATNLPGLHVTAPDEDMEISSDYERIGEEIDVDIDLTVDPSHHEDEDYMLEDARSERGQEHENKDDIMLDGDGDGGYDEDGIMQDDASLPDEHLTDASEIGYVDVDVKETPQVQDVEVQDRGQGDDYIGYEDEVDVQPEDHLQATAQQPDVLPVPDEGAEVIGAETSGTQDQDREGVEAQPSEPTADAAVIEVQQSGEQRTENHVDIEQGTASHSQIEHVPTASAQETTEQDKASEQAQKAPEQTQPELEHVQTEVHDQIEVHDQTEVHGQTEVRESEQASEGTALEGSKPEQGPEQRSEQALEQGTKQSTGQSTNQVAKQGTEQSSEQSFELPPEPVEAVADFSHLPFNEHYSEADGSSDSARSMHPVIVNYHGEEIFLFPPAEGHTSETFFLSDESLAHQSIQNLFHALRVVLGNSIRDEVELEIDNAELGLCVSEDSAHAANTSIAQVLDVFIQLHHIDGVQNPDPLYVTLNTKARFSSRLNFLIEAIAESKGFSQVLLSHDDVEGDVYPEDEGDNDEQSHREPSQEYHSYDASAYEDRPQIEEGNYPNETDQSEAQASAPQVEENEVHHSQGTAFAEEQPSADVGEHGEPTSVQETVGTPHSVKSSDLPSDDDLPESENPEHQEDGNFQEPAKEPLPEDSPEDDLIDYDDAQNGADSRGDASNESSTIQGDATPAAAGSTSHPDHPLTVEETDQALATGASPPSDEAAAAKDPGAPEEPNSVHPEHDLSENVEEVVLSFDQDASQAGEGVYEPEQQADKQAEDTFEGQAEDQAESLYLPEDEDEYTDEQTLNFPDDDQGEHGQDEGDYVDVTQNAVSEEFDAGTQDAPQELSASAVDEHGLEEPFHDGVYDDADAEKIVDTVFDEAASDLGDNAHAAADDQAQSSGEAADEDDLDTIDYDDEELSEPPSPNANDNQSASKDMAPSPSSAKRGREEFDHGEEDVDNTQALKKVKSQ</sequence>
<feature type="compositionally biased region" description="Basic and acidic residues" evidence="1">
    <location>
        <begin position="251"/>
        <end position="281"/>
    </location>
</feature>
<accession>A0A6A6BKR5</accession>
<dbReference type="AlphaFoldDB" id="A0A6A6BKR5"/>
<feature type="region of interest" description="Disordered" evidence="1">
    <location>
        <begin position="877"/>
        <end position="962"/>
    </location>
</feature>
<dbReference type="EMBL" id="ML995482">
    <property type="protein sequence ID" value="KAF2143447.1"/>
    <property type="molecule type" value="Genomic_DNA"/>
</dbReference>
<protein>
    <submittedName>
        <fullName evidence="2">Uncharacterized protein</fullName>
    </submittedName>
</protein>
<feature type="compositionally biased region" description="Acidic residues" evidence="1">
    <location>
        <begin position="770"/>
        <end position="794"/>
    </location>
</feature>
<feature type="region of interest" description="Disordered" evidence="1">
    <location>
        <begin position="56"/>
        <end position="91"/>
    </location>
</feature>
<feature type="compositionally biased region" description="Basic and acidic residues" evidence="1">
    <location>
        <begin position="292"/>
        <end position="304"/>
    </location>
</feature>
<feature type="compositionally biased region" description="Acidic residues" evidence="1">
    <location>
        <begin position="616"/>
        <end position="625"/>
    </location>
</feature>
<dbReference type="Pfam" id="PF10336">
    <property type="entry name" value="DUF2420"/>
    <property type="match status" value="1"/>
</dbReference>
<keyword evidence="3" id="KW-1185">Reference proteome</keyword>
<feature type="compositionally biased region" description="Polar residues" evidence="1">
    <location>
        <begin position="667"/>
        <end position="677"/>
    </location>
</feature>
<evidence type="ECO:0000256" key="1">
    <source>
        <dbReference type="SAM" id="MobiDB-lite"/>
    </source>
</evidence>
<dbReference type="RefSeq" id="XP_033399159.1">
    <property type="nucleotide sequence ID" value="XM_033535793.1"/>
</dbReference>